<feature type="region of interest" description="Disordered" evidence="8">
    <location>
        <begin position="40"/>
        <end position="97"/>
    </location>
</feature>
<evidence type="ECO:0000256" key="4">
    <source>
        <dbReference type="ARBA" id="ARBA00034697"/>
    </source>
</evidence>
<keyword evidence="1 9" id="KW-0812">Transmembrane</keyword>
<feature type="compositionally biased region" description="Acidic residues" evidence="8">
    <location>
        <begin position="71"/>
        <end position="96"/>
    </location>
</feature>
<evidence type="ECO:0000256" key="9">
    <source>
        <dbReference type="SAM" id="Phobius"/>
    </source>
</evidence>
<feature type="compositionally biased region" description="Basic residues" evidence="8">
    <location>
        <begin position="473"/>
        <end position="483"/>
    </location>
</feature>
<keyword evidence="2 9" id="KW-1133">Transmembrane helix</keyword>
<evidence type="ECO:0000256" key="8">
    <source>
        <dbReference type="SAM" id="MobiDB-lite"/>
    </source>
</evidence>
<evidence type="ECO:0000313" key="11">
    <source>
        <dbReference type="Ensembl" id="ENSAMXP00005007115.1"/>
    </source>
</evidence>
<accession>A0A8B9H6U0</accession>
<dbReference type="GO" id="GO:0030867">
    <property type="term" value="C:rough endoplasmic reticulum membrane"/>
    <property type="evidence" value="ECO:0007669"/>
    <property type="project" value="UniProtKB-SubCell"/>
</dbReference>
<evidence type="ECO:0000256" key="7">
    <source>
        <dbReference type="ARBA" id="ARBA00034902"/>
    </source>
</evidence>
<proteinExistence type="inferred from homology"/>
<evidence type="ECO:0000256" key="2">
    <source>
        <dbReference type="ARBA" id="ARBA00022989"/>
    </source>
</evidence>
<evidence type="ECO:0000256" key="1">
    <source>
        <dbReference type="ARBA" id="ARBA00022692"/>
    </source>
</evidence>
<feature type="region of interest" description="Disordered" evidence="8">
    <location>
        <begin position="401"/>
        <end position="483"/>
    </location>
</feature>
<evidence type="ECO:0000256" key="3">
    <source>
        <dbReference type="ARBA" id="ARBA00023136"/>
    </source>
</evidence>
<dbReference type="Pfam" id="PF07946">
    <property type="entry name" value="CCDC47"/>
    <property type="match status" value="1"/>
</dbReference>
<evidence type="ECO:0000256" key="6">
    <source>
        <dbReference type="ARBA" id="ARBA00034875"/>
    </source>
</evidence>
<dbReference type="PANTHER" id="PTHR12883">
    <property type="entry name" value="ADIPOCYTE-SPECIFIC PROTEIN 4-RELATED"/>
    <property type="match status" value="1"/>
</dbReference>
<feature type="signal peptide" evidence="10">
    <location>
        <begin position="1"/>
        <end position="22"/>
    </location>
</feature>
<reference evidence="11" key="1">
    <citation type="submission" date="2025-08" db="UniProtKB">
        <authorList>
            <consortium name="Ensembl"/>
        </authorList>
    </citation>
    <scope>IDENTIFICATION</scope>
</reference>
<dbReference type="Proteomes" id="UP000694621">
    <property type="component" value="Unplaced"/>
</dbReference>
<dbReference type="InterPro" id="IPR012879">
    <property type="entry name" value="CCDC47"/>
</dbReference>
<dbReference type="PANTHER" id="PTHR12883:SF0">
    <property type="entry name" value="PAT COMPLEX SUBUNIT CCDC47"/>
    <property type="match status" value="1"/>
</dbReference>
<dbReference type="GO" id="GO:0005509">
    <property type="term" value="F:calcium ion binding"/>
    <property type="evidence" value="ECO:0007669"/>
    <property type="project" value="InterPro"/>
</dbReference>
<keyword evidence="10" id="KW-0732">Signal</keyword>
<comment type="similarity">
    <text evidence="5">Belongs to the CCDC47 family.</text>
</comment>
<comment type="subcellular location">
    <subcellularLocation>
        <location evidence="4">Rough endoplasmic reticulum membrane</location>
        <topology evidence="4">Single-pass type I membrane protein</topology>
    </subcellularLocation>
</comment>
<feature type="compositionally biased region" description="Basic and acidic residues" evidence="8">
    <location>
        <begin position="430"/>
        <end position="472"/>
    </location>
</feature>
<keyword evidence="3 9" id="KW-0472">Membrane</keyword>
<feature type="compositionally biased region" description="Basic and acidic residues" evidence="8">
    <location>
        <begin position="401"/>
        <end position="417"/>
    </location>
</feature>
<name>A0A8B9H6U0_ASTMX</name>
<evidence type="ECO:0000313" key="12">
    <source>
        <dbReference type="Proteomes" id="UP000694621"/>
    </source>
</evidence>
<evidence type="ECO:0000256" key="10">
    <source>
        <dbReference type="SAM" id="SignalP"/>
    </source>
</evidence>
<feature type="transmembrane region" description="Helical" evidence="9">
    <location>
        <begin position="300"/>
        <end position="322"/>
    </location>
</feature>
<sequence>MRSCLLLLPALLLLLALPDTRGRYNDEFDDGEDLAEFDDNDFAEFEDVSEDPTVETESEPPPRPAPSSSPVEDDEDEATVETEDGQDEFEDADAQDQDMFNKYDQEEFEGYESKSNPSFKDTLIYREVPAHLQNSWESYYMEILMVTGLLAYIMNYIIGKNKNSRLAQAWFNSHRELLESNFALVGDDGTSKEATSTGKLNQENEHIYNLWCSGRVCCEGMLIQLKFLKRQDLLNVLARMMRPTCDQVQIKVTLNDEDMDTFVFAVGSRKAMGRLQKEMQDLVRQKRDCLVLGRNWKLTFFILLISFFLCISVYLSMVHYIVNHADKIESIHFSDQFSGPKVMQEEGQPLKLPETKKTLLFTFNVPGMGNTSPKDMDSLLPLMNMVIYSIDKVKKLRLNREGKMKADRNRARVEENFLKQTHAQRQEAAQTRREEKKRAEKERIMNEEDPERQRRLEEAAQRREQKKMDKKQMKMKQIKVKAM</sequence>
<dbReference type="Ensembl" id="ENSAMXT00005008044.1">
    <property type="protein sequence ID" value="ENSAMXP00005007115.1"/>
    <property type="gene ID" value="ENSAMXG00005003612.1"/>
</dbReference>
<evidence type="ECO:0000256" key="5">
    <source>
        <dbReference type="ARBA" id="ARBA00034746"/>
    </source>
</evidence>
<protein>
    <recommendedName>
        <fullName evidence="6">PAT complex subunit CCDC47</fullName>
    </recommendedName>
    <alternativeName>
        <fullName evidence="7">Coiled-coil domain-containing protein 47</fullName>
    </alternativeName>
</protein>
<dbReference type="AlphaFoldDB" id="A0A8B9H6U0"/>
<dbReference type="GO" id="GO:0032469">
    <property type="term" value="P:endoplasmic reticulum calcium ion homeostasis"/>
    <property type="evidence" value="ECO:0007669"/>
    <property type="project" value="InterPro"/>
</dbReference>
<feature type="chain" id="PRO_5034701089" description="PAT complex subunit CCDC47" evidence="10">
    <location>
        <begin position="23"/>
        <end position="483"/>
    </location>
</feature>
<feature type="compositionally biased region" description="Acidic residues" evidence="8">
    <location>
        <begin position="40"/>
        <end position="58"/>
    </location>
</feature>
<organism evidence="11 12">
    <name type="scientific">Astyanax mexicanus</name>
    <name type="common">Blind cave fish</name>
    <name type="synonym">Astyanax fasciatus mexicanus</name>
    <dbReference type="NCBI Taxonomy" id="7994"/>
    <lineage>
        <taxon>Eukaryota</taxon>
        <taxon>Metazoa</taxon>
        <taxon>Chordata</taxon>
        <taxon>Craniata</taxon>
        <taxon>Vertebrata</taxon>
        <taxon>Euteleostomi</taxon>
        <taxon>Actinopterygii</taxon>
        <taxon>Neopterygii</taxon>
        <taxon>Teleostei</taxon>
        <taxon>Ostariophysi</taxon>
        <taxon>Characiformes</taxon>
        <taxon>Characoidei</taxon>
        <taxon>Acestrorhamphidae</taxon>
        <taxon>Acestrorhamphinae</taxon>
        <taxon>Astyanax</taxon>
    </lineage>
</organism>